<sequence>MNDLAGHAAALGIEREYHDAMGTRRVVPDDALRSLVAALNGSGSAIPHSQADRPLDDDAAYQLDDYPDRRFWLLAVQLYGVRSKRNWGHGDFTDLLELVDIAAAKGAAGVGLNPLHALFDDRAQQASPYSPNSRLFLNILYIDVDALPEFVGIEDAGLADDLARARSADQVDYPAVAALKTYALRLAYSRFMAKPNKARATDFKKFRGERGIYLERFAAFEVLRRRLSGPWWDWPKPWNQPSDASIESLRAEDPQEFGFYEFTQWIADRQLAACQARAKQLGLPIGLYADLAVGVEPGGADAWSQQTAIIPRVEVGAPPDLLNTAGQAWGLAAFNPVALRASAFTEFRELIAATMRHAGAVRIDHVLGLNRLFLIPFGFTPRDGAYLRYPLGGLLDVIVDESRRHKCLVIGEDLGTVPDGLREGLSERGVWSYKVMIFERDEAGSFTLPQDYMANALVTFATHDLATFAGWQSGHDLTIKRDLGLDPGETDEQRGAAHWVFGEALAKSHVARDRCPTFVDAARFLARTPSRVMAVSIEDILEVIDQPNVPGTVDEHPNWRQKLPVTLESWADLPAMHALADALREEGRAT</sequence>
<keyword evidence="7 10" id="KW-0119">Carbohydrate metabolism</keyword>
<dbReference type="PANTHER" id="PTHR32438:SF5">
    <property type="entry name" value="4-ALPHA-GLUCANOTRANSFERASE DPE1, CHLOROPLASTIC_AMYLOPLASTIC"/>
    <property type="match status" value="1"/>
</dbReference>
<dbReference type="InterPro" id="IPR017853">
    <property type="entry name" value="GH"/>
</dbReference>
<evidence type="ECO:0000256" key="5">
    <source>
        <dbReference type="ARBA" id="ARBA00022676"/>
    </source>
</evidence>
<dbReference type="EMBL" id="AP014946">
    <property type="protein sequence ID" value="BAT59635.1"/>
    <property type="molecule type" value="Genomic_DNA"/>
</dbReference>
<evidence type="ECO:0000256" key="7">
    <source>
        <dbReference type="ARBA" id="ARBA00023277"/>
    </source>
</evidence>
<dbReference type="Gene3D" id="3.20.20.80">
    <property type="entry name" value="Glycosidases"/>
    <property type="match status" value="1"/>
</dbReference>
<evidence type="ECO:0000256" key="6">
    <source>
        <dbReference type="ARBA" id="ARBA00022679"/>
    </source>
</evidence>
<keyword evidence="6 10" id="KW-0808">Transferase</keyword>
<dbReference type="RefSeq" id="WP_096355176.1">
    <property type="nucleotide sequence ID" value="NZ_AP014946.1"/>
</dbReference>
<dbReference type="GO" id="GO:0004134">
    <property type="term" value="F:4-alpha-glucanotransferase activity"/>
    <property type="evidence" value="ECO:0007669"/>
    <property type="project" value="UniProtKB-EC"/>
</dbReference>
<evidence type="ECO:0000256" key="9">
    <source>
        <dbReference type="ARBA" id="ARBA00031501"/>
    </source>
</evidence>
<keyword evidence="12" id="KW-1185">Reference proteome</keyword>
<comment type="similarity">
    <text evidence="2 10">Belongs to the disproportionating enzyme family.</text>
</comment>
<protein>
    <recommendedName>
        <fullName evidence="4 10">4-alpha-glucanotransferase</fullName>
        <ecNumber evidence="3 10">2.4.1.25</ecNumber>
    </recommendedName>
    <alternativeName>
        <fullName evidence="8 10">Amylomaltase</fullName>
    </alternativeName>
    <alternativeName>
        <fullName evidence="9 10">Disproportionating enzyme</fullName>
    </alternativeName>
</protein>
<evidence type="ECO:0000313" key="12">
    <source>
        <dbReference type="Proteomes" id="UP000236884"/>
    </source>
</evidence>
<evidence type="ECO:0000256" key="1">
    <source>
        <dbReference type="ARBA" id="ARBA00000439"/>
    </source>
</evidence>
<keyword evidence="5 10" id="KW-0328">Glycosyltransferase</keyword>
<evidence type="ECO:0000256" key="8">
    <source>
        <dbReference type="ARBA" id="ARBA00031423"/>
    </source>
</evidence>
<dbReference type="KEGG" id="vgo:GJW-30_1_02168"/>
<dbReference type="OrthoDB" id="9763489at2"/>
<evidence type="ECO:0000256" key="3">
    <source>
        <dbReference type="ARBA" id="ARBA00012560"/>
    </source>
</evidence>
<dbReference type="EC" id="2.4.1.25" evidence="3 10"/>
<evidence type="ECO:0000313" key="11">
    <source>
        <dbReference type="EMBL" id="BAT59635.1"/>
    </source>
</evidence>
<accession>A0A0S3PUQ9</accession>
<evidence type="ECO:0000256" key="2">
    <source>
        <dbReference type="ARBA" id="ARBA00005684"/>
    </source>
</evidence>
<organism evidence="11 12">
    <name type="scientific">Variibacter gotjawalensis</name>
    <dbReference type="NCBI Taxonomy" id="1333996"/>
    <lineage>
        <taxon>Bacteria</taxon>
        <taxon>Pseudomonadati</taxon>
        <taxon>Pseudomonadota</taxon>
        <taxon>Alphaproteobacteria</taxon>
        <taxon>Hyphomicrobiales</taxon>
        <taxon>Nitrobacteraceae</taxon>
        <taxon>Variibacter</taxon>
    </lineage>
</organism>
<dbReference type="PANTHER" id="PTHR32438">
    <property type="entry name" value="4-ALPHA-GLUCANOTRANSFERASE DPE1, CHLOROPLASTIC/AMYLOPLASTIC"/>
    <property type="match status" value="1"/>
</dbReference>
<dbReference type="InterPro" id="IPR003385">
    <property type="entry name" value="Glyco_hydro_77"/>
</dbReference>
<comment type="catalytic activity">
    <reaction evidence="1 10">
        <text>Transfers a segment of a (1-&gt;4)-alpha-D-glucan to a new position in an acceptor, which may be glucose or a (1-&gt;4)-alpha-D-glucan.</text>
        <dbReference type="EC" id="2.4.1.25"/>
    </reaction>
</comment>
<dbReference type="NCBIfam" id="TIGR00217">
    <property type="entry name" value="malQ"/>
    <property type="match status" value="1"/>
</dbReference>
<dbReference type="AlphaFoldDB" id="A0A0S3PUQ9"/>
<evidence type="ECO:0000256" key="4">
    <source>
        <dbReference type="ARBA" id="ARBA00020295"/>
    </source>
</evidence>
<dbReference type="Pfam" id="PF02446">
    <property type="entry name" value="Glyco_hydro_77"/>
    <property type="match status" value="1"/>
</dbReference>
<dbReference type="GO" id="GO:0005975">
    <property type="term" value="P:carbohydrate metabolic process"/>
    <property type="evidence" value="ECO:0007669"/>
    <property type="project" value="InterPro"/>
</dbReference>
<name>A0A0S3PUQ9_9BRAD</name>
<proteinExistence type="inferred from homology"/>
<gene>
    <name evidence="11" type="primary">malQ</name>
    <name evidence="11" type="ORF">GJW-30_1_02168</name>
</gene>
<evidence type="ECO:0000256" key="10">
    <source>
        <dbReference type="RuleBase" id="RU361207"/>
    </source>
</evidence>
<dbReference type="Proteomes" id="UP000236884">
    <property type="component" value="Chromosome"/>
</dbReference>
<dbReference type="SUPFAM" id="SSF51445">
    <property type="entry name" value="(Trans)glycosidases"/>
    <property type="match status" value="1"/>
</dbReference>
<reference evidence="11 12" key="1">
    <citation type="submission" date="2015-08" db="EMBL/GenBank/DDBJ databases">
        <title>Investigation of the bacterial diversity of lava forest soil.</title>
        <authorList>
            <person name="Lee J.S."/>
        </authorList>
    </citation>
    <scope>NUCLEOTIDE SEQUENCE [LARGE SCALE GENOMIC DNA]</scope>
    <source>
        <strain evidence="11 12">GJW-30</strain>
    </source>
</reference>